<feature type="domain" description="Nitroreductase" evidence="3">
    <location>
        <begin position="64"/>
        <end position="142"/>
    </location>
</feature>
<accession>A0A1H3S3G7</accession>
<protein>
    <submittedName>
        <fullName evidence="4">Nitroreductase</fullName>
    </submittedName>
</protein>
<dbReference type="STRING" id="381665.SAMN05216554_3267"/>
<feature type="domain" description="Nitroreductase" evidence="3">
    <location>
        <begin position="8"/>
        <end position="59"/>
    </location>
</feature>
<name>A0A1H3S3G7_9MICO</name>
<dbReference type="GO" id="GO:0016491">
    <property type="term" value="F:oxidoreductase activity"/>
    <property type="evidence" value="ECO:0007669"/>
    <property type="project" value="UniProtKB-KW"/>
</dbReference>
<dbReference type="InterPro" id="IPR000415">
    <property type="entry name" value="Nitroreductase-like"/>
</dbReference>
<sequence>MDIRSVIARRSVRTFEASPIPRSTVALIIDQARWTGSARNRQPWRFVAVYDQGIRSQLAGLGAYAGHLEAAPVVLVLLSPVAQQLDTEFDLGRVAQSITLVAAELGLGSCITSLYPEANSRIAADLVSADPGWAARHAIALGVPAPKPTVGRSAIPLGRRSVAESLRFL</sequence>
<evidence type="ECO:0000313" key="4">
    <source>
        <dbReference type="EMBL" id="SDZ32307.1"/>
    </source>
</evidence>
<gene>
    <name evidence="4" type="ORF">SAMN05216554_3267</name>
</gene>
<organism evidence="4 5">
    <name type="scientific">Herbiconiux ginsengi</name>
    <dbReference type="NCBI Taxonomy" id="381665"/>
    <lineage>
        <taxon>Bacteria</taxon>
        <taxon>Bacillati</taxon>
        <taxon>Actinomycetota</taxon>
        <taxon>Actinomycetes</taxon>
        <taxon>Micrococcales</taxon>
        <taxon>Microbacteriaceae</taxon>
        <taxon>Herbiconiux</taxon>
    </lineage>
</organism>
<keyword evidence="2" id="KW-0560">Oxidoreductase</keyword>
<dbReference type="EMBL" id="FNPZ01000003">
    <property type="protein sequence ID" value="SDZ32307.1"/>
    <property type="molecule type" value="Genomic_DNA"/>
</dbReference>
<dbReference type="Proteomes" id="UP000198891">
    <property type="component" value="Unassembled WGS sequence"/>
</dbReference>
<dbReference type="CDD" id="cd02062">
    <property type="entry name" value="Nitro_FMN_reductase"/>
    <property type="match status" value="1"/>
</dbReference>
<keyword evidence="5" id="KW-1185">Reference proteome</keyword>
<proteinExistence type="inferred from homology"/>
<dbReference type="PANTHER" id="PTHR43673:SF10">
    <property type="entry name" value="NADH DEHYDROGENASE_NAD(P)H NITROREDUCTASE XCC3605-RELATED"/>
    <property type="match status" value="1"/>
</dbReference>
<dbReference type="SUPFAM" id="SSF55469">
    <property type="entry name" value="FMN-dependent nitroreductase-like"/>
    <property type="match status" value="1"/>
</dbReference>
<dbReference type="InterPro" id="IPR029479">
    <property type="entry name" value="Nitroreductase"/>
</dbReference>
<dbReference type="RefSeq" id="WP_092555658.1">
    <property type="nucleotide sequence ID" value="NZ_FNPZ01000003.1"/>
</dbReference>
<dbReference type="Gene3D" id="3.40.109.10">
    <property type="entry name" value="NADH Oxidase"/>
    <property type="match status" value="1"/>
</dbReference>
<dbReference type="OrthoDB" id="9802510at2"/>
<evidence type="ECO:0000256" key="2">
    <source>
        <dbReference type="ARBA" id="ARBA00023002"/>
    </source>
</evidence>
<evidence type="ECO:0000313" key="5">
    <source>
        <dbReference type="Proteomes" id="UP000198891"/>
    </source>
</evidence>
<evidence type="ECO:0000259" key="3">
    <source>
        <dbReference type="Pfam" id="PF00881"/>
    </source>
</evidence>
<comment type="similarity">
    <text evidence="1">Belongs to the nitroreductase family.</text>
</comment>
<dbReference type="Pfam" id="PF00881">
    <property type="entry name" value="Nitroreductase"/>
    <property type="match status" value="2"/>
</dbReference>
<dbReference type="AlphaFoldDB" id="A0A1H3S3G7"/>
<evidence type="ECO:0000256" key="1">
    <source>
        <dbReference type="ARBA" id="ARBA00007118"/>
    </source>
</evidence>
<reference evidence="4 5" key="1">
    <citation type="submission" date="2016-10" db="EMBL/GenBank/DDBJ databases">
        <authorList>
            <person name="de Groot N.N."/>
        </authorList>
    </citation>
    <scope>NUCLEOTIDE SEQUENCE [LARGE SCALE GENOMIC DNA]</scope>
    <source>
        <strain evidence="4 5">CGMCC 4.3491</strain>
    </source>
</reference>
<dbReference type="PANTHER" id="PTHR43673">
    <property type="entry name" value="NAD(P)H NITROREDUCTASE YDGI-RELATED"/>
    <property type="match status" value="1"/>
</dbReference>